<name>A0A1F6A8V4_9BACT</name>
<reference evidence="1 2" key="1">
    <citation type="journal article" date="2016" name="Nat. Commun.">
        <title>Thousands of microbial genomes shed light on interconnected biogeochemical processes in an aquifer system.</title>
        <authorList>
            <person name="Anantharaman K."/>
            <person name="Brown C.T."/>
            <person name="Hug L.A."/>
            <person name="Sharon I."/>
            <person name="Castelle C.J."/>
            <person name="Probst A.J."/>
            <person name="Thomas B.C."/>
            <person name="Singh A."/>
            <person name="Wilkins M.J."/>
            <person name="Karaoz U."/>
            <person name="Brodie E.L."/>
            <person name="Williams K.H."/>
            <person name="Hubbard S.S."/>
            <person name="Banfield J.F."/>
        </authorList>
    </citation>
    <scope>NUCLEOTIDE SEQUENCE [LARGE SCALE GENOMIC DNA]</scope>
</reference>
<evidence type="ECO:0000313" key="1">
    <source>
        <dbReference type="EMBL" id="OGG21101.1"/>
    </source>
</evidence>
<evidence type="ECO:0000313" key="2">
    <source>
        <dbReference type="Proteomes" id="UP000177092"/>
    </source>
</evidence>
<proteinExistence type="predicted"/>
<comment type="caution">
    <text evidence="1">The sequence shown here is derived from an EMBL/GenBank/DDBJ whole genome shotgun (WGS) entry which is preliminary data.</text>
</comment>
<dbReference type="EMBL" id="MFJN01000029">
    <property type="protein sequence ID" value="OGG21101.1"/>
    <property type="molecule type" value="Genomic_DNA"/>
</dbReference>
<sequence length="77" mass="8501">MVKTEQIIPYQITVPAGTELNYGYHEDSDSVITNIPTDILVIGVLKNGALPVKLLQNGIPGEETLFFHQPEPKPQKT</sequence>
<protein>
    <submittedName>
        <fullName evidence="1">Uncharacterized protein</fullName>
    </submittedName>
</protein>
<accession>A0A1F6A8V4</accession>
<dbReference type="Proteomes" id="UP000177092">
    <property type="component" value="Unassembled WGS sequence"/>
</dbReference>
<dbReference type="AlphaFoldDB" id="A0A1F6A8V4"/>
<organism evidence="1 2">
    <name type="scientific">Candidatus Gottesmanbacteria bacterium RIFCSPHIGHO2_02_FULL_40_13</name>
    <dbReference type="NCBI Taxonomy" id="1798384"/>
    <lineage>
        <taxon>Bacteria</taxon>
        <taxon>Candidatus Gottesmaniibacteriota</taxon>
    </lineage>
</organism>
<gene>
    <name evidence="1" type="ORF">A3D03_02595</name>
</gene>